<gene>
    <name evidence="2" type="ORF">SAMN05216464_101667</name>
</gene>
<keyword evidence="1" id="KW-0812">Transmembrane</keyword>
<dbReference type="AlphaFoldDB" id="A0A1G6UJ48"/>
<keyword evidence="3" id="KW-1185">Reference proteome</keyword>
<dbReference type="EMBL" id="FNAI01000001">
    <property type="protein sequence ID" value="SDD41333.1"/>
    <property type="molecule type" value="Genomic_DNA"/>
</dbReference>
<organism evidence="2 3">
    <name type="scientific">Mucilaginibacter pineti</name>
    <dbReference type="NCBI Taxonomy" id="1391627"/>
    <lineage>
        <taxon>Bacteria</taxon>
        <taxon>Pseudomonadati</taxon>
        <taxon>Bacteroidota</taxon>
        <taxon>Sphingobacteriia</taxon>
        <taxon>Sphingobacteriales</taxon>
        <taxon>Sphingobacteriaceae</taxon>
        <taxon>Mucilaginibacter</taxon>
    </lineage>
</organism>
<keyword evidence="1" id="KW-0472">Membrane</keyword>
<accession>A0A1G6UJ48</accession>
<keyword evidence="1" id="KW-1133">Transmembrane helix</keyword>
<evidence type="ECO:0000256" key="1">
    <source>
        <dbReference type="SAM" id="Phobius"/>
    </source>
</evidence>
<dbReference type="STRING" id="1391627.SAMN05216464_101667"/>
<evidence type="ECO:0000313" key="3">
    <source>
        <dbReference type="Proteomes" id="UP000199072"/>
    </source>
</evidence>
<dbReference type="Proteomes" id="UP000199072">
    <property type="component" value="Unassembled WGS sequence"/>
</dbReference>
<reference evidence="2 3" key="1">
    <citation type="submission" date="2016-10" db="EMBL/GenBank/DDBJ databases">
        <authorList>
            <person name="de Groot N.N."/>
        </authorList>
    </citation>
    <scope>NUCLEOTIDE SEQUENCE [LARGE SCALE GENOMIC DNA]</scope>
    <source>
        <strain evidence="2 3">47C3B</strain>
    </source>
</reference>
<sequence length="371" mass="42222">MFSISKIAKPNCTTTANLFIIMLFVCFNTALLAQNITKKANWIRPEVVSGQQTWGIHNGIVFSLWPNGVETADQGTGGPRGLIRVGYEYMGKVYLINFIAIEPVVDGKIEFSEISPSNVDGKWGKLLWTGDNETTDSYNPINSRGIISHPDGNKPEIEQLSLYVFTEQFLNGANPYLKLSIRSDRPEEICFEIHNKENSAKMDRCALTATMGNYSRLRLLHLNNETIDSRKLYSGYSGIDFIEKEAYSASTFLKLKDGSPIVFTTSNESFSELSSWPNDSVYYTKRNWKYRPLCKLTQYWRKDNMGYNPSLEVRVNGRAKYWSGGTKDTSQYVNIPGGPAFENFELREKYYPGQKFYYGLTIKTADELLKQ</sequence>
<name>A0A1G6UJ48_9SPHI</name>
<protein>
    <submittedName>
        <fullName evidence="2">Uncharacterized protein</fullName>
    </submittedName>
</protein>
<proteinExistence type="predicted"/>
<evidence type="ECO:0000313" key="2">
    <source>
        <dbReference type="EMBL" id="SDD41333.1"/>
    </source>
</evidence>
<feature type="transmembrane region" description="Helical" evidence="1">
    <location>
        <begin position="12"/>
        <end position="33"/>
    </location>
</feature>